<organism evidence="5 6">
    <name type="scientific">Friedmanniomyces simplex</name>
    <dbReference type="NCBI Taxonomy" id="329884"/>
    <lineage>
        <taxon>Eukaryota</taxon>
        <taxon>Fungi</taxon>
        <taxon>Dikarya</taxon>
        <taxon>Ascomycota</taxon>
        <taxon>Pezizomycotina</taxon>
        <taxon>Dothideomycetes</taxon>
        <taxon>Dothideomycetidae</taxon>
        <taxon>Mycosphaerellales</taxon>
        <taxon>Teratosphaeriaceae</taxon>
        <taxon>Friedmanniomyces</taxon>
    </lineage>
</organism>
<dbReference type="SMART" id="SM00360">
    <property type="entry name" value="RRM"/>
    <property type="match status" value="1"/>
</dbReference>
<feature type="compositionally biased region" description="Low complexity" evidence="3">
    <location>
        <begin position="37"/>
        <end position="46"/>
    </location>
</feature>
<feature type="region of interest" description="Disordered" evidence="3">
    <location>
        <begin position="1"/>
        <end position="70"/>
    </location>
</feature>
<dbReference type="InterPro" id="IPR051229">
    <property type="entry name" value="ALYREF_mRNA_export"/>
</dbReference>
<dbReference type="GO" id="GO:0003729">
    <property type="term" value="F:mRNA binding"/>
    <property type="evidence" value="ECO:0007669"/>
    <property type="project" value="TreeGrafter"/>
</dbReference>
<dbReference type="STRING" id="329884.A0A4U0Y2G1"/>
<dbReference type="Pfam" id="PF00076">
    <property type="entry name" value="RRM_1"/>
    <property type="match status" value="1"/>
</dbReference>
<feature type="domain" description="RRM" evidence="4">
    <location>
        <begin position="71"/>
        <end position="149"/>
    </location>
</feature>
<dbReference type="PANTHER" id="PTHR19965:SF35">
    <property type="entry name" value="RNA ANNEALING PROTEIN YRA1"/>
    <property type="match status" value="1"/>
</dbReference>
<dbReference type="Gene3D" id="3.30.70.330">
    <property type="match status" value="1"/>
</dbReference>
<dbReference type="PANTHER" id="PTHR19965">
    <property type="entry name" value="RNA AND EXPORT FACTOR BINDING PROTEIN"/>
    <property type="match status" value="1"/>
</dbReference>
<evidence type="ECO:0000313" key="5">
    <source>
        <dbReference type="EMBL" id="TKA83627.1"/>
    </source>
</evidence>
<dbReference type="EMBL" id="NAJQ01000005">
    <property type="protein sequence ID" value="TKA83627.1"/>
    <property type="molecule type" value="Genomic_DNA"/>
</dbReference>
<sequence>MSGKLDQSLDAIMTESGGKAGVRGGSRRGPPRRAAVKAKVTPAAPTGGVQKSTRPPRNAPTAPAVVPPGDSKIIVSNLPFDISETQLKDFFTKAVGAVKKVLLSYGPNGRSRGEATVIFSKSTKAAEAQKQFNGVKVDDKAMRVEIVGGSAASVAQAKTLADRMAKPKNAARENTKAAVAKTGAAKTGAAKPAANGAPAGRREKKTSGRAGKPKAKTADELDAEMADYFGGTAPNGEATNGSAQPAATNGGEVAMQTDGDEVL</sequence>
<feature type="compositionally biased region" description="Basic and acidic residues" evidence="3">
    <location>
        <begin position="165"/>
        <end position="175"/>
    </location>
</feature>
<evidence type="ECO:0000259" key="4">
    <source>
        <dbReference type="PROSITE" id="PS50102"/>
    </source>
</evidence>
<gene>
    <name evidence="5" type="ORF">B0A55_00450</name>
</gene>
<keyword evidence="6" id="KW-1185">Reference proteome</keyword>
<dbReference type="InterPro" id="IPR035979">
    <property type="entry name" value="RBD_domain_sf"/>
</dbReference>
<proteinExistence type="predicted"/>
<dbReference type="GO" id="GO:0005634">
    <property type="term" value="C:nucleus"/>
    <property type="evidence" value="ECO:0007669"/>
    <property type="project" value="TreeGrafter"/>
</dbReference>
<protein>
    <recommendedName>
        <fullName evidence="4">RRM domain-containing protein</fullName>
    </recommendedName>
</protein>
<comment type="caution">
    <text evidence="5">The sequence shown here is derived from an EMBL/GenBank/DDBJ whole genome shotgun (WGS) entry which is preliminary data.</text>
</comment>
<dbReference type="OrthoDB" id="346839at2759"/>
<dbReference type="PROSITE" id="PS50102">
    <property type="entry name" value="RRM"/>
    <property type="match status" value="1"/>
</dbReference>
<feature type="compositionally biased region" description="Polar residues" evidence="3">
    <location>
        <begin position="237"/>
        <end position="247"/>
    </location>
</feature>
<feature type="compositionally biased region" description="Low complexity" evidence="3">
    <location>
        <begin position="53"/>
        <end position="68"/>
    </location>
</feature>
<dbReference type="InterPro" id="IPR000504">
    <property type="entry name" value="RRM_dom"/>
</dbReference>
<accession>A0A4U0Y2G1</accession>
<evidence type="ECO:0000313" key="6">
    <source>
        <dbReference type="Proteomes" id="UP000309340"/>
    </source>
</evidence>
<feature type="compositionally biased region" description="Basic residues" evidence="3">
    <location>
        <begin position="25"/>
        <end position="36"/>
    </location>
</feature>
<dbReference type="InterPro" id="IPR012677">
    <property type="entry name" value="Nucleotide-bd_a/b_plait_sf"/>
</dbReference>
<name>A0A4U0Y2G1_9PEZI</name>
<dbReference type="Proteomes" id="UP000309340">
    <property type="component" value="Unassembled WGS sequence"/>
</dbReference>
<dbReference type="SUPFAM" id="SSF54928">
    <property type="entry name" value="RNA-binding domain, RBD"/>
    <property type="match status" value="1"/>
</dbReference>
<dbReference type="AlphaFoldDB" id="A0A4U0Y2G1"/>
<feature type="compositionally biased region" description="Low complexity" evidence="3">
    <location>
        <begin position="176"/>
        <end position="199"/>
    </location>
</feature>
<reference evidence="5 6" key="1">
    <citation type="submission" date="2017-03" db="EMBL/GenBank/DDBJ databases">
        <title>Genomes of endolithic fungi from Antarctica.</title>
        <authorList>
            <person name="Coleine C."/>
            <person name="Masonjones S."/>
            <person name="Stajich J.E."/>
        </authorList>
    </citation>
    <scope>NUCLEOTIDE SEQUENCE [LARGE SCALE GENOMIC DNA]</scope>
    <source>
        <strain evidence="5 6">CCFEE 5184</strain>
    </source>
</reference>
<evidence type="ECO:0000256" key="2">
    <source>
        <dbReference type="PROSITE-ProRule" id="PRU00176"/>
    </source>
</evidence>
<keyword evidence="1 2" id="KW-0694">RNA-binding</keyword>
<feature type="region of interest" description="Disordered" evidence="3">
    <location>
        <begin position="165"/>
        <end position="263"/>
    </location>
</feature>
<evidence type="ECO:0000256" key="1">
    <source>
        <dbReference type="ARBA" id="ARBA00022884"/>
    </source>
</evidence>
<evidence type="ECO:0000256" key="3">
    <source>
        <dbReference type="SAM" id="MobiDB-lite"/>
    </source>
</evidence>